<keyword evidence="11" id="KW-1185">Reference proteome</keyword>
<keyword evidence="7 8" id="KW-0472">Membrane</keyword>
<dbReference type="EMBL" id="JASXSX010000001">
    <property type="protein sequence ID" value="MDT3767386.1"/>
    <property type="molecule type" value="Genomic_DNA"/>
</dbReference>
<comment type="subcellular location">
    <subcellularLocation>
        <location evidence="1 8">Cell membrane</location>
        <topology evidence="1 8">Multi-pass membrane protein</topology>
    </subcellularLocation>
</comment>
<comment type="caution">
    <text evidence="10">The sequence shown here is derived from an EMBL/GenBank/DDBJ whole genome shotgun (WGS) entry which is preliminary data.</text>
</comment>
<dbReference type="PANTHER" id="PTHR30614:SF0">
    <property type="entry name" value="L-CYSTINE TRANSPORT SYSTEM PERMEASE PROTEIN TCYL"/>
    <property type="match status" value="1"/>
</dbReference>
<gene>
    <name evidence="10" type="ORF">QS713_04810</name>
</gene>
<dbReference type="RefSeq" id="WP_199171051.1">
    <property type="nucleotide sequence ID" value="NZ_CP126963.1"/>
</dbReference>
<dbReference type="SUPFAM" id="SSF161098">
    <property type="entry name" value="MetI-like"/>
    <property type="match status" value="1"/>
</dbReference>
<dbReference type="InterPro" id="IPR043429">
    <property type="entry name" value="ArtM/GltK/GlnP/TcyL/YhdX-like"/>
</dbReference>
<keyword evidence="5" id="KW-0029">Amino-acid transport</keyword>
<dbReference type="PROSITE" id="PS50928">
    <property type="entry name" value="ABC_TM1"/>
    <property type="match status" value="1"/>
</dbReference>
<keyword evidence="4 8" id="KW-0812">Transmembrane</keyword>
<comment type="similarity">
    <text evidence="8">Belongs to the binding-protein-dependent transport system permease family.</text>
</comment>
<reference evidence="10 11" key="1">
    <citation type="submission" date="2023-06" db="EMBL/GenBank/DDBJ databases">
        <title>Draft genome sequence of Gleimia hominis type strain CCUG 57540T.</title>
        <authorList>
            <person name="Salva-Serra F."/>
            <person name="Cardew S."/>
            <person name="Jensie Markopoulos S."/>
            <person name="Ohlen M."/>
            <person name="Inganas E."/>
            <person name="Svensson-Stadler L."/>
            <person name="Moore E.R.B."/>
        </authorList>
    </citation>
    <scope>NUCLEOTIDE SEQUENCE [LARGE SCALE GENOMIC DNA]</scope>
    <source>
        <strain evidence="10 11">CCUG 57540</strain>
    </source>
</reference>
<dbReference type="InterPro" id="IPR035906">
    <property type="entry name" value="MetI-like_sf"/>
</dbReference>
<organism evidence="10 11">
    <name type="scientific">Gleimia hominis</name>
    <dbReference type="NCBI Taxonomy" id="595468"/>
    <lineage>
        <taxon>Bacteria</taxon>
        <taxon>Bacillati</taxon>
        <taxon>Actinomycetota</taxon>
        <taxon>Actinomycetes</taxon>
        <taxon>Actinomycetales</taxon>
        <taxon>Actinomycetaceae</taxon>
        <taxon>Gleimia</taxon>
    </lineage>
</organism>
<dbReference type="Pfam" id="PF00528">
    <property type="entry name" value="BPD_transp_1"/>
    <property type="match status" value="1"/>
</dbReference>
<keyword evidence="2 8" id="KW-0813">Transport</keyword>
<accession>A0ABU3IAL1</accession>
<keyword evidence="6 8" id="KW-1133">Transmembrane helix</keyword>
<evidence type="ECO:0000256" key="4">
    <source>
        <dbReference type="ARBA" id="ARBA00022692"/>
    </source>
</evidence>
<evidence type="ECO:0000256" key="1">
    <source>
        <dbReference type="ARBA" id="ARBA00004651"/>
    </source>
</evidence>
<evidence type="ECO:0000313" key="11">
    <source>
        <dbReference type="Proteomes" id="UP001247542"/>
    </source>
</evidence>
<sequence length="216" mass="24433">MLEEIITQLAGGLVNTVIVFTLTLVFSMPLALVVYLGRISRFFPLRALVQLYISVMRGTPLILQVMVVYFGPYYLLGIEISPQYRFYAVVIAFTVNYAAYFAEIYRGGFQSIPRGQREAAFVLGYSRRRTFLTIELPQMFRRVLPSITNEVITLVKDTSLAFAIAYAEMFTVAKQLSAASASMTPFIVAGVFYYVFNLIVSVVMERIEKRMGVYAI</sequence>
<dbReference type="Proteomes" id="UP001247542">
    <property type="component" value="Unassembled WGS sequence"/>
</dbReference>
<feature type="transmembrane region" description="Helical" evidence="8">
    <location>
        <begin position="12"/>
        <end position="36"/>
    </location>
</feature>
<evidence type="ECO:0000256" key="5">
    <source>
        <dbReference type="ARBA" id="ARBA00022970"/>
    </source>
</evidence>
<evidence type="ECO:0000256" key="2">
    <source>
        <dbReference type="ARBA" id="ARBA00022448"/>
    </source>
</evidence>
<dbReference type="CDD" id="cd06261">
    <property type="entry name" value="TM_PBP2"/>
    <property type="match status" value="1"/>
</dbReference>
<evidence type="ECO:0000256" key="6">
    <source>
        <dbReference type="ARBA" id="ARBA00022989"/>
    </source>
</evidence>
<evidence type="ECO:0000256" key="8">
    <source>
        <dbReference type="RuleBase" id="RU363032"/>
    </source>
</evidence>
<dbReference type="Gene3D" id="1.10.3720.10">
    <property type="entry name" value="MetI-like"/>
    <property type="match status" value="1"/>
</dbReference>
<feature type="transmembrane region" description="Helical" evidence="8">
    <location>
        <begin position="84"/>
        <end position="102"/>
    </location>
</feature>
<feature type="transmembrane region" description="Helical" evidence="8">
    <location>
        <begin position="48"/>
        <end position="72"/>
    </location>
</feature>
<evidence type="ECO:0000313" key="10">
    <source>
        <dbReference type="EMBL" id="MDT3767386.1"/>
    </source>
</evidence>
<dbReference type="InterPro" id="IPR010065">
    <property type="entry name" value="AA_ABC_transptr_permease_3TM"/>
</dbReference>
<dbReference type="PANTHER" id="PTHR30614">
    <property type="entry name" value="MEMBRANE COMPONENT OF AMINO ACID ABC TRANSPORTER"/>
    <property type="match status" value="1"/>
</dbReference>
<name>A0ABU3IAL1_9ACTO</name>
<evidence type="ECO:0000256" key="7">
    <source>
        <dbReference type="ARBA" id="ARBA00023136"/>
    </source>
</evidence>
<protein>
    <submittedName>
        <fullName evidence="10">Amino acid ABC transporter permease</fullName>
    </submittedName>
</protein>
<proteinExistence type="inferred from homology"/>
<feature type="transmembrane region" description="Helical" evidence="8">
    <location>
        <begin position="186"/>
        <end position="204"/>
    </location>
</feature>
<dbReference type="NCBIfam" id="TIGR01726">
    <property type="entry name" value="HEQRo_perm_3TM"/>
    <property type="match status" value="1"/>
</dbReference>
<feature type="domain" description="ABC transmembrane type-1" evidence="9">
    <location>
        <begin position="9"/>
        <end position="204"/>
    </location>
</feature>
<dbReference type="InterPro" id="IPR000515">
    <property type="entry name" value="MetI-like"/>
</dbReference>
<evidence type="ECO:0000259" key="9">
    <source>
        <dbReference type="PROSITE" id="PS50928"/>
    </source>
</evidence>
<keyword evidence="3" id="KW-1003">Cell membrane</keyword>
<evidence type="ECO:0000256" key="3">
    <source>
        <dbReference type="ARBA" id="ARBA00022475"/>
    </source>
</evidence>